<reference evidence="1 2" key="1">
    <citation type="submission" date="2019-06" db="EMBL/GenBank/DDBJ databases">
        <title>Sequencing the genomes of 1000 actinobacteria strains.</title>
        <authorList>
            <person name="Klenk H.-P."/>
        </authorList>
    </citation>
    <scope>NUCLEOTIDE SEQUENCE [LARGE SCALE GENOMIC DNA]</scope>
    <source>
        <strain evidence="1 2">DSM 26477</strain>
    </source>
</reference>
<keyword evidence="2" id="KW-1185">Reference proteome</keyword>
<name>A0A542YGM1_9MICO</name>
<organism evidence="1 2">
    <name type="scientific">Homoserinimonas aerilata</name>
    <dbReference type="NCBI Taxonomy" id="1162970"/>
    <lineage>
        <taxon>Bacteria</taxon>
        <taxon>Bacillati</taxon>
        <taxon>Actinomycetota</taxon>
        <taxon>Actinomycetes</taxon>
        <taxon>Micrococcales</taxon>
        <taxon>Microbacteriaceae</taxon>
        <taxon>Homoserinimonas</taxon>
    </lineage>
</organism>
<evidence type="ECO:0000313" key="2">
    <source>
        <dbReference type="Proteomes" id="UP000317998"/>
    </source>
</evidence>
<evidence type="ECO:0008006" key="3">
    <source>
        <dbReference type="Google" id="ProtNLM"/>
    </source>
</evidence>
<dbReference type="AlphaFoldDB" id="A0A542YGM1"/>
<sequence>MGDDTGELSASIRGSLARAAAQLTAAGASDEALAEFVPARRVALIFTREATMRPLGRVWRLGVLLLDADGNAHTVGTITRAQHTGRPNHQSVSAETRRVQRAAALKAGYPDGETVNFHTTPIDPDNPAGPLLVHDGEARVRWVAGAAPDAAAPLDAYLAERIQLLLDPPEGA</sequence>
<dbReference type="EMBL" id="VFOM01000001">
    <property type="protein sequence ID" value="TQL47124.1"/>
    <property type="molecule type" value="Genomic_DNA"/>
</dbReference>
<protein>
    <recommendedName>
        <fullName evidence="3">Glutaminase</fullName>
    </recommendedName>
</protein>
<comment type="caution">
    <text evidence="1">The sequence shown here is derived from an EMBL/GenBank/DDBJ whole genome shotgun (WGS) entry which is preliminary data.</text>
</comment>
<gene>
    <name evidence="1" type="ORF">FB562_0171</name>
</gene>
<proteinExistence type="predicted"/>
<dbReference type="Proteomes" id="UP000317998">
    <property type="component" value="Unassembled WGS sequence"/>
</dbReference>
<accession>A0A542YGM1</accession>
<dbReference type="RefSeq" id="WP_141879409.1">
    <property type="nucleotide sequence ID" value="NZ_VFOM01000001.1"/>
</dbReference>
<dbReference type="OrthoDB" id="5122834at2"/>
<evidence type="ECO:0000313" key="1">
    <source>
        <dbReference type="EMBL" id="TQL47124.1"/>
    </source>
</evidence>